<name>A0A5B7TRQ8_9FLAO</name>
<reference evidence="1 2" key="1">
    <citation type="submission" date="2019-05" db="EMBL/GenBank/DDBJ databases">
        <title>Algicella ahnfeltiae gen. nov., sp. nov., a novel marine bacterium of the family Flavobacteriaceae isolated from a red alga.</title>
        <authorList>
            <person name="Nedashkovskaya O.I."/>
            <person name="Kukhlevskiy A.D."/>
            <person name="Kim S.-G."/>
            <person name="Zhukova N.V."/>
            <person name="Mikhailov V.V."/>
        </authorList>
    </citation>
    <scope>NUCLEOTIDE SEQUENCE [LARGE SCALE GENOMIC DNA]</scope>
    <source>
        <strain evidence="1 2">10Alg115</strain>
    </source>
</reference>
<dbReference type="InterPro" id="IPR019861">
    <property type="entry name" value="PorP/SprF_Bacteroidetes"/>
</dbReference>
<keyword evidence="2" id="KW-1185">Reference proteome</keyword>
<evidence type="ECO:0000313" key="2">
    <source>
        <dbReference type="Proteomes" id="UP000306229"/>
    </source>
</evidence>
<accession>A0A5B7TRQ8</accession>
<dbReference type="AlphaFoldDB" id="A0A5B7TRQ8"/>
<gene>
    <name evidence="1" type="ORF">FF125_04905</name>
</gene>
<protein>
    <submittedName>
        <fullName evidence="1">Type IX secretion system membrane protein PorP/SprF</fullName>
    </submittedName>
</protein>
<proteinExistence type="predicted"/>
<dbReference type="Pfam" id="PF11751">
    <property type="entry name" value="PorP_SprF"/>
    <property type="match status" value="1"/>
</dbReference>
<evidence type="ECO:0000313" key="1">
    <source>
        <dbReference type="EMBL" id="QCX37806.1"/>
    </source>
</evidence>
<sequence length="310" mass="34932">MKNPKQYRKFSGFVVVLIMLLSEKVQTQQDPGFTQYMYNTMSVNPAYAGSKKHTVFNILARSQWVGIDGAPETQTLSYDTSLRYTSVGIGLNVMNDKIGPAQKTQIDANVSYSLQVTDASFLALGLKLGGRLFNVDWSKGIYKNPDRVFDTNVNNEFSPTIGFGAFYYSDKFYVGASVPNVLRTNNYSASKENVALEKEHMFLIAGYVFDINRDLKFKPALLFKAVMNDPSSLDISANFLYLDKFRGGVSYRWNDAISALLGFQVTNSLNIGYAYDLTTSNYGVYNTGTHEFMLRYEIFSRGPEISPRFF</sequence>
<dbReference type="RefSeq" id="WP_138948730.1">
    <property type="nucleotide sequence ID" value="NZ_CP040749.1"/>
</dbReference>
<dbReference type="KEGG" id="fbe:FF125_04905"/>
<dbReference type="Proteomes" id="UP000306229">
    <property type="component" value="Chromosome"/>
</dbReference>
<dbReference type="OrthoDB" id="1114455at2"/>
<dbReference type="NCBIfam" id="TIGR03519">
    <property type="entry name" value="T9SS_PorP_fam"/>
    <property type="match status" value="1"/>
</dbReference>
<organism evidence="1 2">
    <name type="scientific">Aureibaculum algae</name>
    <dbReference type="NCBI Taxonomy" id="2584122"/>
    <lineage>
        <taxon>Bacteria</taxon>
        <taxon>Pseudomonadati</taxon>
        <taxon>Bacteroidota</taxon>
        <taxon>Flavobacteriia</taxon>
        <taxon>Flavobacteriales</taxon>
        <taxon>Flavobacteriaceae</taxon>
        <taxon>Aureibaculum</taxon>
    </lineage>
</organism>
<dbReference type="EMBL" id="CP040749">
    <property type="protein sequence ID" value="QCX37806.1"/>
    <property type="molecule type" value="Genomic_DNA"/>
</dbReference>